<feature type="transmembrane region" description="Helical" evidence="7">
    <location>
        <begin position="106"/>
        <end position="126"/>
    </location>
</feature>
<keyword evidence="4 7" id="KW-0812">Transmembrane</keyword>
<dbReference type="PROSITE" id="PS50928">
    <property type="entry name" value="ABC_TM1"/>
    <property type="match status" value="1"/>
</dbReference>
<reference evidence="9 10" key="1">
    <citation type="submission" date="2018-08" db="EMBL/GenBank/DDBJ databases">
        <title>A genome reference for cultivated species of the human gut microbiota.</title>
        <authorList>
            <person name="Zou Y."/>
            <person name="Xue W."/>
            <person name="Luo G."/>
        </authorList>
    </citation>
    <scope>NUCLEOTIDE SEQUENCE [LARGE SCALE GENOMIC DNA]</scope>
    <source>
        <strain evidence="9 10">AF19-21</strain>
    </source>
</reference>
<feature type="transmembrane region" description="Helical" evidence="7">
    <location>
        <begin position="267"/>
        <end position="287"/>
    </location>
</feature>
<keyword evidence="3" id="KW-1003">Cell membrane</keyword>
<feature type="transmembrane region" description="Helical" evidence="7">
    <location>
        <begin position="172"/>
        <end position="192"/>
    </location>
</feature>
<dbReference type="SUPFAM" id="SSF160964">
    <property type="entry name" value="MalF N-terminal region-like"/>
    <property type="match status" value="1"/>
</dbReference>
<dbReference type="RefSeq" id="WP_025656976.1">
    <property type="nucleotide sequence ID" value="NZ_QVIA01000007.1"/>
</dbReference>
<comment type="similarity">
    <text evidence="7">Belongs to the binding-protein-dependent transport system permease family.</text>
</comment>
<evidence type="ECO:0000256" key="3">
    <source>
        <dbReference type="ARBA" id="ARBA00022475"/>
    </source>
</evidence>
<dbReference type="InterPro" id="IPR035906">
    <property type="entry name" value="MetI-like_sf"/>
</dbReference>
<accession>A0A3E2WY08</accession>
<dbReference type="Pfam" id="PF00528">
    <property type="entry name" value="BPD_transp_1"/>
    <property type="match status" value="1"/>
</dbReference>
<keyword evidence="5 7" id="KW-1133">Transmembrane helix</keyword>
<evidence type="ECO:0000256" key="5">
    <source>
        <dbReference type="ARBA" id="ARBA00022989"/>
    </source>
</evidence>
<dbReference type="AlphaFoldDB" id="A0A3E2WY08"/>
<evidence type="ECO:0000256" key="2">
    <source>
        <dbReference type="ARBA" id="ARBA00022448"/>
    </source>
</evidence>
<proteinExistence type="inferred from homology"/>
<evidence type="ECO:0000259" key="8">
    <source>
        <dbReference type="PROSITE" id="PS50928"/>
    </source>
</evidence>
<sequence length="292" mass="32944">MRKKRKLAVPVLFLMPAIILLAVFIVYPTIQTIYLSFYSWKGIANVPKLFVGLKNYENVLTNQGFWDSLKNCMYFLVGGFIILMPLSFILALIITSKMKFTKIMKTAYFMPVMLGVTAVALMWVYMLNPSWGVFAQILSWLGLEEWVQDWLATPTVNIWCVVLVNEWMYAGYNMLIFASGIVAIPSSLYEAAEIDGCSGLKKIWYVTIPLCKNSFKVFSIICITGCIKVFDIIWAMTRGGPNGVSESPGILLYYEAFQYKLYGKSSATGVIMIVLGIVLSLVVNRALKQEEL</sequence>
<dbReference type="SUPFAM" id="SSF161098">
    <property type="entry name" value="MetI-like"/>
    <property type="match status" value="1"/>
</dbReference>
<evidence type="ECO:0000313" key="10">
    <source>
        <dbReference type="Proteomes" id="UP000261111"/>
    </source>
</evidence>
<dbReference type="EMBL" id="QVIA01000007">
    <property type="protein sequence ID" value="RGC33051.1"/>
    <property type="molecule type" value="Genomic_DNA"/>
</dbReference>
<dbReference type="PANTHER" id="PTHR30193:SF37">
    <property type="entry name" value="INNER MEMBRANE ABC TRANSPORTER PERMEASE PROTEIN YCJO"/>
    <property type="match status" value="1"/>
</dbReference>
<organism evidence="9 10">
    <name type="scientific">Hungatella hathewayi</name>
    <dbReference type="NCBI Taxonomy" id="154046"/>
    <lineage>
        <taxon>Bacteria</taxon>
        <taxon>Bacillati</taxon>
        <taxon>Bacillota</taxon>
        <taxon>Clostridia</taxon>
        <taxon>Lachnospirales</taxon>
        <taxon>Lachnospiraceae</taxon>
        <taxon>Hungatella</taxon>
    </lineage>
</organism>
<dbReference type="GO" id="GO:0005886">
    <property type="term" value="C:plasma membrane"/>
    <property type="evidence" value="ECO:0007669"/>
    <property type="project" value="UniProtKB-SubCell"/>
</dbReference>
<dbReference type="GO" id="GO:0055085">
    <property type="term" value="P:transmembrane transport"/>
    <property type="evidence" value="ECO:0007669"/>
    <property type="project" value="InterPro"/>
</dbReference>
<dbReference type="Proteomes" id="UP000261111">
    <property type="component" value="Unassembled WGS sequence"/>
</dbReference>
<comment type="caution">
    <text evidence="9">The sequence shown here is derived from an EMBL/GenBank/DDBJ whole genome shotgun (WGS) entry which is preliminary data.</text>
</comment>
<dbReference type="Gene3D" id="1.10.3720.10">
    <property type="entry name" value="MetI-like"/>
    <property type="match status" value="1"/>
</dbReference>
<comment type="subcellular location">
    <subcellularLocation>
        <location evidence="1 7">Cell membrane</location>
        <topology evidence="1 7">Multi-pass membrane protein</topology>
    </subcellularLocation>
</comment>
<evidence type="ECO:0000256" key="6">
    <source>
        <dbReference type="ARBA" id="ARBA00023136"/>
    </source>
</evidence>
<feature type="transmembrane region" description="Helical" evidence="7">
    <location>
        <begin position="7"/>
        <end position="30"/>
    </location>
</feature>
<gene>
    <name evidence="9" type="ORF">DWX41_08255</name>
</gene>
<dbReference type="InterPro" id="IPR051393">
    <property type="entry name" value="ABC_transporter_permease"/>
</dbReference>
<feature type="transmembrane region" description="Helical" evidence="7">
    <location>
        <begin position="73"/>
        <end position="94"/>
    </location>
</feature>
<keyword evidence="2 7" id="KW-0813">Transport</keyword>
<keyword evidence="6 7" id="KW-0472">Membrane</keyword>
<feature type="transmembrane region" description="Helical" evidence="7">
    <location>
        <begin position="213"/>
        <end position="236"/>
    </location>
</feature>
<evidence type="ECO:0000313" key="9">
    <source>
        <dbReference type="EMBL" id="RGC33051.1"/>
    </source>
</evidence>
<evidence type="ECO:0000256" key="7">
    <source>
        <dbReference type="RuleBase" id="RU363032"/>
    </source>
</evidence>
<name>A0A3E2WY08_9FIRM</name>
<evidence type="ECO:0000256" key="1">
    <source>
        <dbReference type="ARBA" id="ARBA00004651"/>
    </source>
</evidence>
<dbReference type="PANTHER" id="PTHR30193">
    <property type="entry name" value="ABC TRANSPORTER PERMEASE PROTEIN"/>
    <property type="match status" value="1"/>
</dbReference>
<protein>
    <submittedName>
        <fullName evidence="9">Sugar ABC transporter permease</fullName>
    </submittedName>
</protein>
<dbReference type="InterPro" id="IPR000515">
    <property type="entry name" value="MetI-like"/>
</dbReference>
<dbReference type="CDD" id="cd06261">
    <property type="entry name" value="TM_PBP2"/>
    <property type="match status" value="1"/>
</dbReference>
<feature type="domain" description="ABC transmembrane type-1" evidence="8">
    <location>
        <begin position="69"/>
        <end position="283"/>
    </location>
</feature>
<evidence type="ECO:0000256" key="4">
    <source>
        <dbReference type="ARBA" id="ARBA00022692"/>
    </source>
</evidence>
<dbReference type="GeneID" id="93334706"/>